<evidence type="ECO:0000313" key="3">
    <source>
        <dbReference type="EMBL" id="MFD1883994.1"/>
    </source>
</evidence>
<dbReference type="InterPro" id="IPR005801">
    <property type="entry name" value="ADC_synthase"/>
</dbReference>
<dbReference type="Pfam" id="PF04715">
    <property type="entry name" value="Anth_synt_I_N"/>
    <property type="match status" value="1"/>
</dbReference>
<dbReference type="Pfam" id="PF00425">
    <property type="entry name" value="Chorismate_bind"/>
    <property type="match status" value="1"/>
</dbReference>
<reference evidence="4" key="1">
    <citation type="journal article" date="2019" name="Int. J. Syst. Evol. Microbiol.">
        <title>The Global Catalogue of Microorganisms (GCM) 10K type strain sequencing project: providing services to taxonomists for standard genome sequencing and annotation.</title>
        <authorList>
            <consortium name="The Broad Institute Genomics Platform"/>
            <consortium name="The Broad Institute Genome Sequencing Center for Infectious Disease"/>
            <person name="Wu L."/>
            <person name="Ma J."/>
        </authorList>
    </citation>
    <scope>NUCLEOTIDE SEQUENCE [LARGE SCALE GENOMIC DNA]</scope>
    <source>
        <strain evidence="4">CCUG 54950</strain>
    </source>
</reference>
<dbReference type="InterPro" id="IPR019999">
    <property type="entry name" value="Anth_synth_I-like"/>
</dbReference>
<feature type="domain" description="Chorismate-utilising enzyme C-terminal" evidence="1">
    <location>
        <begin position="283"/>
        <end position="536"/>
    </location>
</feature>
<gene>
    <name evidence="3" type="ORF">ACFSC9_00465</name>
</gene>
<dbReference type="EMBL" id="JBHUEH010000002">
    <property type="protein sequence ID" value="MFD1883994.1"/>
    <property type="molecule type" value="Genomic_DNA"/>
</dbReference>
<dbReference type="Gene3D" id="3.60.120.10">
    <property type="entry name" value="Anthranilate synthase"/>
    <property type="match status" value="1"/>
</dbReference>
<dbReference type="Proteomes" id="UP001597233">
    <property type="component" value="Unassembled WGS sequence"/>
</dbReference>
<dbReference type="InterPro" id="IPR006805">
    <property type="entry name" value="Anth_synth_I_N"/>
</dbReference>
<organism evidence="3 4">
    <name type="scientific">Paenibacillus wenxiniae</name>
    <dbReference type="NCBI Taxonomy" id="1636843"/>
    <lineage>
        <taxon>Bacteria</taxon>
        <taxon>Bacillati</taxon>
        <taxon>Bacillota</taxon>
        <taxon>Bacilli</taxon>
        <taxon>Bacillales</taxon>
        <taxon>Paenibacillaceae</taxon>
        <taxon>Paenibacillus</taxon>
    </lineage>
</organism>
<dbReference type="PANTHER" id="PTHR11236:SF41">
    <property type="entry name" value="AMINODEOXYCHORISMATE SYNTHASE COMPONENT 1"/>
    <property type="match status" value="1"/>
</dbReference>
<evidence type="ECO:0000259" key="1">
    <source>
        <dbReference type="Pfam" id="PF00425"/>
    </source>
</evidence>
<name>A0ABW4RDQ1_9BACL</name>
<dbReference type="PRINTS" id="PR00095">
    <property type="entry name" value="ANTSNTHASEI"/>
</dbReference>
<evidence type="ECO:0000259" key="2">
    <source>
        <dbReference type="Pfam" id="PF04715"/>
    </source>
</evidence>
<proteinExistence type="predicted"/>
<comment type="caution">
    <text evidence="3">The sequence shown here is derived from an EMBL/GenBank/DDBJ whole genome shotgun (WGS) entry which is preliminary data.</text>
</comment>
<dbReference type="SUPFAM" id="SSF56322">
    <property type="entry name" value="ADC synthase"/>
    <property type="match status" value="1"/>
</dbReference>
<dbReference type="PANTHER" id="PTHR11236">
    <property type="entry name" value="AMINOBENZOATE/ANTHRANILATE SYNTHASE"/>
    <property type="match status" value="1"/>
</dbReference>
<dbReference type="InterPro" id="IPR015890">
    <property type="entry name" value="Chorismate_C"/>
</dbReference>
<evidence type="ECO:0000313" key="4">
    <source>
        <dbReference type="Proteomes" id="UP001597233"/>
    </source>
</evidence>
<feature type="domain" description="Anthranilate synthase component I N-terminal" evidence="2">
    <location>
        <begin position="47"/>
        <end position="197"/>
    </location>
</feature>
<sequence>MTRVCISLQQWEQWSGEGYTHLPYLLHIPLDEQLLPTSWEVLWSEQFPHSVLLENGKGGRYTYLGLQPSGILSGDLEHAEERELYVDSLGMDQSSLSGATAQQRESTLEMPQMKRQIKYHQGKPLDVLRQWMSNYRAPRVQEAPPFIGGCAGFLSYDIARSLERLPNRLPNELDLPEYVWLRFDRLWVVDHLEKELYCCVHLPAAEVTAVTDTHIDDGMANYAVSVHYERAASIAEQMAQQWQQWLTTVSETDIQRCQLLEQHPAAMSDSRTEGYGFTTGFQQQAFQQAVQSVQHYIGQGDVFQVNLSLRSERAIEGTPESIYEWLRLTNPSPYMGLLRLPGFQLVSASPELLVSVRDGAVAARPIAGTRRRGTTEQEDLAMEQELLQTEKERAEHIMLVDLQRNDLGRIARYGSVRVPELMTIERYSHVMHLVSGVEAELADNKDVYDVIAATFPGGTITGAPKIRTMEIIEELEQTRRGAYTGSMGWIDYSGNMELNIIIRTLTVKDQIAYMQAGAGIVIDSDPYREYRECFNKSRALARAVMLSEQQARLRQEREDQR</sequence>
<keyword evidence="4" id="KW-1185">Reference proteome</keyword>
<protein>
    <submittedName>
        <fullName evidence="3">Anthranilate synthase component I family protein</fullName>
    </submittedName>
</protein>
<accession>A0ABW4RDQ1</accession>
<dbReference type="RefSeq" id="WP_347327191.1">
    <property type="nucleotide sequence ID" value="NZ_JBCGUH010000022.1"/>
</dbReference>